<dbReference type="PANTHER" id="PTHR32071">
    <property type="entry name" value="TRANSCRIPTIONAL REGULATORY PROTEIN"/>
    <property type="match status" value="1"/>
</dbReference>
<dbReference type="SUPFAM" id="SSF52172">
    <property type="entry name" value="CheY-like"/>
    <property type="match status" value="1"/>
</dbReference>
<evidence type="ECO:0008006" key="8">
    <source>
        <dbReference type="Google" id="ProtNLM"/>
    </source>
</evidence>
<comment type="caution">
    <text evidence="6">The sequence shown here is derived from an EMBL/GenBank/DDBJ whole genome shotgun (WGS) entry which is preliminary data.</text>
</comment>
<dbReference type="Gene3D" id="1.10.8.60">
    <property type="match status" value="1"/>
</dbReference>
<dbReference type="AlphaFoldDB" id="A0A1F4SWC4"/>
<evidence type="ECO:0000259" key="5">
    <source>
        <dbReference type="PROSITE" id="PS50110"/>
    </source>
</evidence>
<dbReference type="SMART" id="SM00448">
    <property type="entry name" value="REC"/>
    <property type="match status" value="1"/>
</dbReference>
<dbReference type="GO" id="GO:0000160">
    <property type="term" value="P:phosphorelay signal transduction system"/>
    <property type="evidence" value="ECO:0007669"/>
    <property type="project" value="InterPro"/>
</dbReference>
<dbReference type="Pfam" id="PF00158">
    <property type="entry name" value="Sigma54_activat"/>
    <property type="match status" value="1"/>
</dbReference>
<dbReference type="InterPro" id="IPR001789">
    <property type="entry name" value="Sig_transdc_resp-reg_receiver"/>
</dbReference>
<feature type="modified residue" description="4-aspartylphosphate" evidence="3">
    <location>
        <position position="59"/>
    </location>
</feature>
<dbReference type="GO" id="GO:0006355">
    <property type="term" value="P:regulation of DNA-templated transcription"/>
    <property type="evidence" value="ECO:0007669"/>
    <property type="project" value="InterPro"/>
</dbReference>
<dbReference type="PROSITE" id="PS50045">
    <property type="entry name" value="SIGMA54_INTERACT_4"/>
    <property type="match status" value="1"/>
</dbReference>
<keyword evidence="1" id="KW-0547">Nucleotide-binding</keyword>
<dbReference type="STRING" id="1802579.A2310_04525"/>
<organism evidence="6 7">
    <name type="scientific">candidate division WOR-1 bacterium RIFOXYB2_FULL_37_13</name>
    <dbReference type="NCBI Taxonomy" id="1802579"/>
    <lineage>
        <taxon>Bacteria</taxon>
        <taxon>Bacillati</taxon>
        <taxon>Saganbacteria</taxon>
    </lineage>
</organism>
<dbReference type="CDD" id="cd00156">
    <property type="entry name" value="REC"/>
    <property type="match status" value="1"/>
</dbReference>
<sequence length="426" mass="48724">MAKGVINKTNEKILLLEDDPEIAEKIVDALPDYEITTVAESENFLQKASGFKYALILIDFDLKEKDGLLVFRDLRQIVPSNKTIMFSSSNSIPLAVQATKLGVMDFLRKPFDFAILSKAIDRAVKTYEIFDLDLAGLDDTEWLRGVSQVISTTLENIKRFAIGTTDLAICSEKGINRENIAKLLHRHGKNSDRRFALIDLTSFDKDVSESHFFLTLKELLSSSDEEEFYNKSNLPGTIFLSGIEFIPDAFRMSVIQFIKNKKSPIRIILSGNNRELFSGFEIFQLPTLRSRREDIPIIALSYLKKYTPQIKYIAPEVFDFLMYYDFPGNYDELRDLIQIAASRFPGSEVLNFKNLPVDLSFFKNVIQNKIFAHQKYSLNEVRARFEKGLIEIVMEKVNQNPNVAGRFLDIPHAVFSERIKTLGLLE</sequence>
<evidence type="ECO:0000313" key="7">
    <source>
        <dbReference type="Proteomes" id="UP000178417"/>
    </source>
</evidence>
<dbReference type="Proteomes" id="UP000178417">
    <property type="component" value="Unassembled WGS sequence"/>
</dbReference>
<dbReference type="Gene3D" id="3.40.50.300">
    <property type="entry name" value="P-loop containing nucleotide triphosphate hydrolases"/>
    <property type="match status" value="1"/>
</dbReference>
<dbReference type="InterPro" id="IPR011006">
    <property type="entry name" value="CheY-like_superfamily"/>
</dbReference>
<proteinExistence type="predicted"/>
<dbReference type="InterPro" id="IPR058031">
    <property type="entry name" value="AAA_lid_NorR"/>
</dbReference>
<name>A0A1F4SWC4_UNCSA</name>
<reference evidence="6 7" key="1">
    <citation type="journal article" date="2016" name="Nat. Commun.">
        <title>Thousands of microbial genomes shed light on interconnected biogeochemical processes in an aquifer system.</title>
        <authorList>
            <person name="Anantharaman K."/>
            <person name="Brown C.T."/>
            <person name="Hug L.A."/>
            <person name="Sharon I."/>
            <person name="Castelle C.J."/>
            <person name="Probst A.J."/>
            <person name="Thomas B.C."/>
            <person name="Singh A."/>
            <person name="Wilkins M.J."/>
            <person name="Karaoz U."/>
            <person name="Brodie E.L."/>
            <person name="Williams K.H."/>
            <person name="Hubbard S.S."/>
            <person name="Banfield J.F."/>
        </authorList>
    </citation>
    <scope>NUCLEOTIDE SEQUENCE [LARGE SCALE GENOMIC DNA]</scope>
</reference>
<evidence type="ECO:0000259" key="4">
    <source>
        <dbReference type="PROSITE" id="PS50045"/>
    </source>
</evidence>
<dbReference type="PROSITE" id="PS50110">
    <property type="entry name" value="RESPONSE_REGULATORY"/>
    <property type="match status" value="1"/>
</dbReference>
<feature type="domain" description="Sigma-54 factor interaction" evidence="4">
    <location>
        <begin position="143"/>
        <end position="342"/>
    </location>
</feature>
<evidence type="ECO:0000256" key="1">
    <source>
        <dbReference type="ARBA" id="ARBA00022741"/>
    </source>
</evidence>
<keyword evidence="2" id="KW-0067">ATP-binding</keyword>
<dbReference type="EMBL" id="MEUB01000007">
    <property type="protein sequence ID" value="OGC24731.1"/>
    <property type="molecule type" value="Genomic_DNA"/>
</dbReference>
<evidence type="ECO:0000313" key="6">
    <source>
        <dbReference type="EMBL" id="OGC24731.1"/>
    </source>
</evidence>
<accession>A0A1F4SWC4</accession>
<dbReference type="SUPFAM" id="SSF52540">
    <property type="entry name" value="P-loop containing nucleoside triphosphate hydrolases"/>
    <property type="match status" value="1"/>
</dbReference>
<dbReference type="Pfam" id="PF25601">
    <property type="entry name" value="AAA_lid_14"/>
    <property type="match status" value="1"/>
</dbReference>
<evidence type="ECO:0000256" key="3">
    <source>
        <dbReference type="PROSITE-ProRule" id="PRU00169"/>
    </source>
</evidence>
<dbReference type="InterPro" id="IPR002078">
    <property type="entry name" value="Sigma_54_int"/>
</dbReference>
<dbReference type="InterPro" id="IPR027417">
    <property type="entry name" value="P-loop_NTPase"/>
</dbReference>
<gene>
    <name evidence="6" type="ORF">A2310_04525</name>
</gene>
<dbReference type="GO" id="GO:0005524">
    <property type="term" value="F:ATP binding"/>
    <property type="evidence" value="ECO:0007669"/>
    <property type="project" value="UniProtKB-KW"/>
</dbReference>
<feature type="domain" description="Response regulatory" evidence="5">
    <location>
        <begin position="12"/>
        <end position="124"/>
    </location>
</feature>
<keyword evidence="3" id="KW-0597">Phosphoprotein</keyword>
<dbReference type="Pfam" id="PF00072">
    <property type="entry name" value="Response_reg"/>
    <property type="match status" value="1"/>
</dbReference>
<dbReference type="Gene3D" id="3.40.50.2300">
    <property type="match status" value="1"/>
</dbReference>
<evidence type="ECO:0000256" key="2">
    <source>
        <dbReference type="ARBA" id="ARBA00022840"/>
    </source>
</evidence>
<protein>
    <recommendedName>
        <fullName evidence="8">Response regulatory domain-containing protein</fullName>
    </recommendedName>
</protein>